<dbReference type="InterPro" id="IPR014710">
    <property type="entry name" value="RmlC-like_jellyroll"/>
</dbReference>
<dbReference type="EMBL" id="LSRE01000001">
    <property type="protein sequence ID" value="KXP01386.1"/>
    <property type="molecule type" value="Genomic_DNA"/>
</dbReference>
<reference evidence="2 3" key="1">
    <citation type="submission" date="2016-02" db="EMBL/GenBank/DDBJ databases">
        <authorList>
            <person name="Teng J.L."/>
            <person name="Tang Y."/>
            <person name="Huang Y."/>
            <person name="Guo F."/>
            <person name="Wei W."/>
            <person name="Chen J.H."/>
            <person name="Wong S.Y."/>
            <person name="Lau S.K."/>
            <person name="Woo P.C."/>
        </authorList>
    </citation>
    <scope>NUCLEOTIDE SEQUENCE [LARGE SCALE GENOMIC DNA]</scope>
    <source>
        <strain evidence="2 3">JCM 13375</strain>
    </source>
</reference>
<name>A0A137ZT70_9ACTN</name>
<comment type="caution">
    <text evidence="2">The sequence shown here is derived from an EMBL/GenBank/DDBJ whole genome shotgun (WGS) entry which is preliminary data.</text>
</comment>
<dbReference type="CDD" id="cd02208">
    <property type="entry name" value="cupin_RmlC-like"/>
    <property type="match status" value="1"/>
</dbReference>
<dbReference type="Pfam" id="PF10006">
    <property type="entry name" value="DUF2249"/>
    <property type="match status" value="1"/>
</dbReference>
<evidence type="ECO:0000313" key="3">
    <source>
        <dbReference type="Proteomes" id="UP000070409"/>
    </source>
</evidence>
<sequence length="201" mass="21985">MPDVTLDVREIPKSERHPKIFGIFDALDVGEAIILVNDHDPRHLRDEFEQKLPSAYEWEYLVRERRDYRVRIGKILAAPAPRIVGNTSALTESAVERADVAWKLDTDGRGLDSNLIRLGAGGVIGAHQGSEVDVLVHVLRGSGTVGTATGTVDVAAGDLLWLPRRSERAISAGPDGLDYLTVHTHRTSSLTIEPLGLRSRA</sequence>
<dbReference type="InterPro" id="IPR018720">
    <property type="entry name" value="DUF2249"/>
</dbReference>
<protein>
    <recommendedName>
        <fullName evidence="1">DUF2249 domain-containing protein</fullName>
    </recommendedName>
</protein>
<dbReference type="RefSeq" id="WP_068743287.1">
    <property type="nucleotide sequence ID" value="NZ_LSRE01000001.1"/>
</dbReference>
<dbReference type="SUPFAM" id="SSF51182">
    <property type="entry name" value="RmlC-like cupins"/>
    <property type="match status" value="1"/>
</dbReference>
<proteinExistence type="predicted"/>
<feature type="domain" description="DUF2249" evidence="1">
    <location>
        <begin position="5"/>
        <end position="74"/>
    </location>
</feature>
<keyword evidence="3" id="KW-1185">Reference proteome</keyword>
<evidence type="ECO:0000259" key="1">
    <source>
        <dbReference type="Pfam" id="PF10006"/>
    </source>
</evidence>
<dbReference type="Gene3D" id="2.60.120.10">
    <property type="entry name" value="Jelly Rolls"/>
    <property type="match status" value="1"/>
</dbReference>
<dbReference type="InterPro" id="IPR011051">
    <property type="entry name" value="RmlC_Cupin_sf"/>
</dbReference>
<dbReference type="Proteomes" id="UP000070409">
    <property type="component" value="Unassembled WGS sequence"/>
</dbReference>
<gene>
    <name evidence="2" type="ORF">AXK61_00805</name>
</gene>
<evidence type="ECO:0000313" key="2">
    <source>
        <dbReference type="EMBL" id="KXP01386.1"/>
    </source>
</evidence>
<organism evidence="2 3">
    <name type="scientific">Tsukamurella pseudospumae</name>
    <dbReference type="NCBI Taxonomy" id="239498"/>
    <lineage>
        <taxon>Bacteria</taxon>
        <taxon>Bacillati</taxon>
        <taxon>Actinomycetota</taxon>
        <taxon>Actinomycetes</taxon>
        <taxon>Mycobacteriales</taxon>
        <taxon>Tsukamurellaceae</taxon>
        <taxon>Tsukamurella</taxon>
    </lineage>
</organism>
<accession>A0A137ZT70</accession>